<dbReference type="Pfam" id="PF00254">
    <property type="entry name" value="FKBP_C"/>
    <property type="match status" value="1"/>
</dbReference>
<keyword evidence="3 5" id="KW-0697">Rotamase</keyword>
<evidence type="ECO:0000256" key="6">
    <source>
        <dbReference type="RuleBase" id="RU003915"/>
    </source>
</evidence>
<evidence type="ECO:0000259" key="7">
    <source>
        <dbReference type="PROSITE" id="PS50059"/>
    </source>
</evidence>
<dbReference type="PROSITE" id="PS50059">
    <property type="entry name" value="FKBP_PPIASE"/>
    <property type="match status" value="2"/>
</dbReference>
<dbReference type="EMBL" id="SRMP02000034">
    <property type="protein sequence ID" value="MFN0292787.1"/>
    <property type="molecule type" value="Genomic_DNA"/>
</dbReference>
<dbReference type="InterPro" id="IPR046357">
    <property type="entry name" value="PPIase_dom_sf"/>
</dbReference>
<dbReference type="SUPFAM" id="SSF54534">
    <property type="entry name" value="FKBP-like"/>
    <property type="match status" value="2"/>
</dbReference>
<comment type="catalytic activity">
    <reaction evidence="1 5 6">
        <text>[protein]-peptidylproline (omega=180) = [protein]-peptidylproline (omega=0)</text>
        <dbReference type="Rhea" id="RHEA:16237"/>
        <dbReference type="Rhea" id="RHEA-COMP:10747"/>
        <dbReference type="Rhea" id="RHEA-COMP:10748"/>
        <dbReference type="ChEBI" id="CHEBI:83833"/>
        <dbReference type="ChEBI" id="CHEBI:83834"/>
        <dbReference type="EC" id="5.2.1.8"/>
    </reaction>
</comment>
<keyword evidence="9" id="KW-1185">Reference proteome</keyword>
<gene>
    <name evidence="8" type="ORF">E5L68_015420</name>
</gene>
<dbReference type="InterPro" id="IPR001179">
    <property type="entry name" value="PPIase_FKBP_dom"/>
</dbReference>
<dbReference type="GO" id="GO:0003755">
    <property type="term" value="F:peptidyl-prolyl cis-trans isomerase activity"/>
    <property type="evidence" value="ECO:0007669"/>
    <property type="project" value="UniProtKB-EC"/>
</dbReference>
<accession>A0ABW9JK52</accession>
<evidence type="ECO:0000256" key="5">
    <source>
        <dbReference type="PROSITE-ProRule" id="PRU00277"/>
    </source>
</evidence>
<evidence type="ECO:0000256" key="4">
    <source>
        <dbReference type="ARBA" id="ARBA00023235"/>
    </source>
</evidence>
<feature type="domain" description="PPIase FKBP-type" evidence="7">
    <location>
        <begin position="77"/>
        <end position="177"/>
    </location>
</feature>
<comment type="caution">
    <text evidence="8">The sequence shown here is derived from an EMBL/GenBank/DDBJ whole genome shotgun (WGS) entry which is preliminary data.</text>
</comment>
<evidence type="ECO:0000256" key="1">
    <source>
        <dbReference type="ARBA" id="ARBA00000971"/>
    </source>
</evidence>
<reference evidence="8 9" key="1">
    <citation type="submission" date="2024-12" db="EMBL/GenBank/DDBJ databases">
        <authorList>
            <person name="Hu S."/>
        </authorList>
    </citation>
    <scope>NUCLEOTIDE SEQUENCE [LARGE SCALE GENOMIC DNA]</scope>
    <source>
        <strain evidence="8 9">P-25</strain>
    </source>
</reference>
<dbReference type="PANTHER" id="PTHR43811">
    <property type="entry name" value="FKBP-TYPE PEPTIDYL-PROLYL CIS-TRANS ISOMERASE FKPA"/>
    <property type="match status" value="1"/>
</dbReference>
<feature type="domain" description="PPIase FKBP-type" evidence="7">
    <location>
        <begin position="222"/>
        <end position="303"/>
    </location>
</feature>
<evidence type="ECO:0000313" key="9">
    <source>
        <dbReference type="Proteomes" id="UP001517367"/>
    </source>
</evidence>
<dbReference type="RefSeq" id="WP_138728550.1">
    <property type="nucleotide sequence ID" value="NZ_SRMP02000034.1"/>
</dbReference>
<evidence type="ECO:0000256" key="3">
    <source>
        <dbReference type="ARBA" id="ARBA00023110"/>
    </source>
</evidence>
<dbReference type="EC" id="5.2.1.8" evidence="6"/>
<evidence type="ECO:0000313" key="8">
    <source>
        <dbReference type="EMBL" id="MFN0292787.1"/>
    </source>
</evidence>
<comment type="similarity">
    <text evidence="2 6">Belongs to the FKBP-type PPIase family.</text>
</comment>
<organism evidence="8 9">
    <name type="scientific">Pedobacter helvus</name>
    <dbReference type="NCBI Taxonomy" id="2563444"/>
    <lineage>
        <taxon>Bacteria</taxon>
        <taxon>Pseudomonadati</taxon>
        <taxon>Bacteroidota</taxon>
        <taxon>Sphingobacteriia</taxon>
        <taxon>Sphingobacteriales</taxon>
        <taxon>Sphingobacteriaceae</taxon>
        <taxon>Pedobacter</taxon>
    </lineage>
</organism>
<dbReference type="PANTHER" id="PTHR43811:SF57">
    <property type="entry name" value="FKBP-TYPE PEPTIDYL-PROLYL CIS-TRANS ISOMERASE FKPA-RELATED"/>
    <property type="match status" value="1"/>
</dbReference>
<proteinExistence type="inferred from homology"/>
<dbReference type="Proteomes" id="UP001517367">
    <property type="component" value="Unassembled WGS sequence"/>
</dbReference>
<sequence>MHNKNLMRKITTYILALLSVLVIFSSCKKEYESIESIDDAKIKDYIAKNNLQNVVSDPSGFHYQVTEEGTGDLFQNTDLVLYHVTVKSLEKGTEYLQSPNYANLSNYVGYLNSFFNSSLSTSTSYNIPAIRTAVLALKPGGAARILLPSYLAFGKNGAGPIPSNEIIDLYINTSVYKKQDELDDNIIQAFLTANNITATKHSSGVYYQVLTQGTGTDIIDEYSDLVVKYSGRFLNGTQFDSGDSFSTTLQTVISGWGEVIPLFTQGAKIRIFIPSALGYGTSGYGSVPGNTVLDFTIDITSVTND</sequence>
<dbReference type="Gene3D" id="3.10.50.40">
    <property type="match status" value="2"/>
</dbReference>
<dbReference type="PROSITE" id="PS51257">
    <property type="entry name" value="PROKAR_LIPOPROTEIN"/>
    <property type="match status" value="1"/>
</dbReference>
<protein>
    <recommendedName>
        <fullName evidence="6">Peptidyl-prolyl cis-trans isomerase</fullName>
        <ecNumber evidence="6">5.2.1.8</ecNumber>
    </recommendedName>
</protein>
<keyword evidence="4 5" id="KW-0413">Isomerase</keyword>
<name>A0ABW9JK52_9SPHI</name>
<evidence type="ECO:0000256" key="2">
    <source>
        <dbReference type="ARBA" id="ARBA00006577"/>
    </source>
</evidence>